<dbReference type="AlphaFoldDB" id="A0A4D9CN57"/>
<accession>A0A4D9CN57</accession>
<dbReference type="Pfam" id="PF14623">
    <property type="entry name" value="Vint"/>
    <property type="match status" value="1"/>
</dbReference>
<evidence type="ECO:0000259" key="3">
    <source>
        <dbReference type="Pfam" id="PF14623"/>
    </source>
</evidence>
<dbReference type="Proteomes" id="UP000355283">
    <property type="component" value="Unassembled WGS sequence"/>
</dbReference>
<name>A0A4D9CN57_9STRA</name>
<evidence type="ECO:0000256" key="1">
    <source>
        <dbReference type="SAM" id="MobiDB-lite"/>
    </source>
</evidence>
<feature type="chain" id="PRO_5020030504" description="Vint domain-containing protein" evidence="2">
    <location>
        <begin position="24"/>
        <end position="542"/>
    </location>
</feature>
<dbReference type="InterPro" id="IPR006141">
    <property type="entry name" value="Intein_N"/>
</dbReference>
<feature type="compositionally biased region" description="Low complexity" evidence="1">
    <location>
        <begin position="204"/>
        <end position="332"/>
    </location>
</feature>
<feature type="domain" description="Vint" evidence="3">
    <location>
        <begin position="345"/>
        <end position="465"/>
    </location>
</feature>
<dbReference type="EMBL" id="SDOX01000183">
    <property type="protein sequence ID" value="TFJ79944.1"/>
    <property type="molecule type" value="Genomic_DNA"/>
</dbReference>
<dbReference type="InterPro" id="IPR036844">
    <property type="entry name" value="Hint_dom_sf"/>
</dbReference>
<sequence>MRLSLSSLYLSLLGLALILTGIAQQCPTVLLSGKTRPNSKRGVLAGKGKATITVRLRTKDPVDDLAFKMDLPSGLSVLRTVARPASKRIASPEIVQNLDGSTAIFWLGMDFTKSKGGKRVFRAKVVVDECAPEMLVITGLAYLANATATFCETPLTSPEVLRVRVTSECFCCLSTCTPFIFDPAYDVYEPHGYSYCYPTASPTATPTASPTASPTAAPTATPTASPTATPTASPTASPTAAPTAAPTASPTATPTAAPTASPTATPTAAPTASPTATPTATPTASPTATPTATPTASPTATPTATPTASPTGSPTASPTPSPTEATTATPTAAPTPAPTPLPTDPCFNKDARVIMADGSSKAVHALRKGDVVSVDPNNDRLHAKVLSLVESVVEGDGNRPVRMCEMRPGFLLTPTHPLLVNGTRWIRPEWEFACDTHEYLPTLFNIILEEGPHYSVNIEGFAVATWVKYPVGVPMIDLPYKMQQYRVIEQDPGFAAGHVKVDAHRLIHLKTEWLKANKGLAMSEASISLQTTVSENSHMAEL</sequence>
<protein>
    <recommendedName>
        <fullName evidence="3">Vint domain-containing protein</fullName>
    </recommendedName>
</protein>
<keyword evidence="2" id="KW-0732">Signal</keyword>
<dbReference type="PANTHER" id="PTHR36489">
    <property type="entry name" value="PROTEIN-COUPLED RECEPTOR GPR1, PUTATIVE-RELATED"/>
    <property type="match status" value="1"/>
</dbReference>
<evidence type="ECO:0000256" key="2">
    <source>
        <dbReference type="SAM" id="SignalP"/>
    </source>
</evidence>
<organism evidence="4 5">
    <name type="scientific">Nannochloropsis salina CCMP1776</name>
    <dbReference type="NCBI Taxonomy" id="1027361"/>
    <lineage>
        <taxon>Eukaryota</taxon>
        <taxon>Sar</taxon>
        <taxon>Stramenopiles</taxon>
        <taxon>Ochrophyta</taxon>
        <taxon>Eustigmatophyceae</taxon>
        <taxon>Eustigmatales</taxon>
        <taxon>Monodopsidaceae</taxon>
        <taxon>Microchloropsis</taxon>
        <taxon>Microchloropsis salina</taxon>
    </lineage>
</organism>
<dbReference type="Gene3D" id="2.170.16.10">
    <property type="entry name" value="Hedgehog/Intein (Hint) domain"/>
    <property type="match status" value="1"/>
</dbReference>
<feature type="compositionally biased region" description="Pro residues" evidence="1">
    <location>
        <begin position="333"/>
        <end position="343"/>
    </location>
</feature>
<feature type="signal peptide" evidence="2">
    <location>
        <begin position="1"/>
        <end position="23"/>
    </location>
</feature>
<keyword evidence="5" id="KW-1185">Reference proteome</keyword>
<dbReference type="InterPro" id="IPR039510">
    <property type="entry name" value="Vint_dom"/>
</dbReference>
<dbReference type="PROSITE" id="PS50817">
    <property type="entry name" value="INTEIN_N_TER"/>
    <property type="match status" value="1"/>
</dbReference>
<evidence type="ECO:0000313" key="5">
    <source>
        <dbReference type="Proteomes" id="UP000355283"/>
    </source>
</evidence>
<gene>
    <name evidence="4" type="ORF">NSK_008502</name>
</gene>
<dbReference type="SUPFAM" id="SSF51294">
    <property type="entry name" value="Hedgehog/intein (Hint) domain"/>
    <property type="match status" value="1"/>
</dbReference>
<dbReference type="PANTHER" id="PTHR36489:SF2">
    <property type="entry name" value="APPLE DOMAIN-CONTAINING PROTEIN"/>
    <property type="match status" value="1"/>
</dbReference>
<comment type="caution">
    <text evidence="4">The sequence shown here is derived from an EMBL/GenBank/DDBJ whole genome shotgun (WGS) entry which is preliminary data.</text>
</comment>
<feature type="region of interest" description="Disordered" evidence="1">
    <location>
        <begin position="204"/>
        <end position="348"/>
    </location>
</feature>
<reference evidence="4 5" key="1">
    <citation type="submission" date="2019-01" db="EMBL/GenBank/DDBJ databases">
        <title>Nuclear Genome Assembly of the Microalgal Biofuel strain Nannochloropsis salina CCMP1776.</title>
        <authorList>
            <person name="Hovde B."/>
        </authorList>
    </citation>
    <scope>NUCLEOTIDE SEQUENCE [LARGE SCALE GENOMIC DNA]</scope>
    <source>
        <strain evidence="4 5">CCMP1776</strain>
    </source>
</reference>
<dbReference type="OrthoDB" id="299997at2759"/>
<evidence type="ECO:0000313" key="4">
    <source>
        <dbReference type="EMBL" id="TFJ79944.1"/>
    </source>
</evidence>
<proteinExistence type="predicted"/>
<dbReference type="GO" id="GO:0016539">
    <property type="term" value="P:intein-mediated protein splicing"/>
    <property type="evidence" value="ECO:0007669"/>
    <property type="project" value="InterPro"/>
</dbReference>